<dbReference type="HOGENOM" id="CLU_2969918_0_0_10"/>
<accession>B0NW77</accession>
<reference evidence="1 2" key="2">
    <citation type="submission" date="2007-11" db="EMBL/GenBank/DDBJ databases">
        <authorList>
            <person name="Fulton L."/>
            <person name="Clifton S."/>
            <person name="Fulton B."/>
            <person name="Xu J."/>
            <person name="Minx P."/>
            <person name="Pepin K.H."/>
            <person name="Johnson M."/>
            <person name="Thiruvilangam P."/>
            <person name="Bhonagiri V."/>
            <person name="Nash W.E."/>
            <person name="Mardis E.R."/>
            <person name="Wilson R.K."/>
        </authorList>
    </citation>
    <scope>NUCLEOTIDE SEQUENCE [LARGE SCALE GENOMIC DNA]</scope>
    <source>
        <strain evidence="1 2">ATCC 43183</strain>
    </source>
</reference>
<organism evidence="1 2">
    <name type="scientific">Bacteroides stercoris ATCC 43183</name>
    <dbReference type="NCBI Taxonomy" id="449673"/>
    <lineage>
        <taxon>Bacteria</taxon>
        <taxon>Pseudomonadati</taxon>
        <taxon>Bacteroidota</taxon>
        <taxon>Bacteroidia</taxon>
        <taxon>Bacteroidales</taxon>
        <taxon>Bacteroidaceae</taxon>
        <taxon>Bacteroides</taxon>
    </lineage>
</organism>
<dbReference type="AlphaFoldDB" id="B0NW77"/>
<comment type="caution">
    <text evidence="1">The sequence shown here is derived from an EMBL/GenBank/DDBJ whole genome shotgun (WGS) entry which is preliminary data.</text>
</comment>
<gene>
    <name evidence="1" type="ORF">BACSTE_03759</name>
</gene>
<proteinExistence type="predicted"/>
<sequence>MPIAKTAKLIKKCFCFILVSCFYGINHCLCHYNGKGLPNSRGFCYSAKASAVCHQAME</sequence>
<evidence type="ECO:0000313" key="1">
    <source>
        <dbReference type="EMBL" id="EDS13578.1"/>
    </source>
</evidence>
<name>B0NW77_BACSE</name>
<dbReference type="EMBL" id="ABFZ02000023">
    <property type="protein sequence ID" value="EDS13578.1"/>
    <property type="molecule type" value="Genomic_DNA"/>
</dbReference>
<reference evidence="1 2" key="1">
    <citation type="submission" date="2007-11" db="EMBL/GenBank/DDBJ databases">
        <title>Draft genome sequence of Bacteroides stercoris(ATCC 43183).</title>
        <authorList>
            <person name="Sudarsanam P."/>
            <person name="Ley R."/>
            <person name="Guruge J."/>
            <person name="Turnbaugh P.J."/>
            <person name="Mahowald M."/>
            <person name="Liep D."/>
            <person name="Gordon J."/>
        </authorList>
    </citation>
    <scope>NUCLEOTIDE SEQUENCE [LARGE SCALE GENOMIC DNA]</scope>
    <source>
        <strain evidence="1 2">ATCC 43183</strain>
    </source>
</reference>
<protein>
    <submittedName>
        <fullName evidence="1">Uncharacterized protein</fullName>
    </submittedName>
</protein>
<dbReference type="Proteomes" id="UP000004713">
    <property type="component" value="Unassembled WGS sequence"/>
</dbReference>
<evidence type="ECO:0000313" key="2">
    <source>
        <dbReference type="Proteomes" id="UP000004713"/>
    </source>
</evidence>